<dbReference type="GeneID" id="16549812"/>
<evidence type="ECO:0000313" key="1">
    <source>
        <dbReference type="EMBL" id="EHR77421.1"/>
    </source>
</evidence>
<dbReference type="HOGENOM" id="CLU_065304_0_0_2"/>
<dbReference type="EMBL" id="CP006670">
    <property type="protein sequence ID" value="EHR77421.1"/>
    <property type="molecule type" value="Genomic_DNA"/>
</dbReference>
<reference evidence="1 2" key="1">
    <citation type="journal article" date="2012" name="J. Bacteriol.">
        <title>Genome sequence of the model hyperthermophilic archaeon Thermococcus litoralis NS-C.</title>
        <authorList>
            <person name="Gardner A.F."/>
            <person name="Kumar S."/>
            <person name="Perler F.B."/>
        </authorList>
    </citation>
    <scope>NUCLEOTIDE SEQUENCE [LARGE SCALE GENOMIC DNA]</scope>
    <source>
        <strain evidence="2">ATCC 51850 / DSM 5473 / JCM 8560 / NS-C</strain>
    </source>
</reference>
<dbReference type="OrthoDB" id="101938at2157"/>
<sequence length="330" mass="37405">MSFSFIFFGFEEALRGEVPADTLTIAIKNGDEIIPLGDCFTRDAVGDVIDAIAFAVNSCEGVKELYIRSGKCDVLLFPGRYCQDNSITLRLGTYEPISYILFKINGDLIQLKIRREDRKDVTTVEVPREKFVPSAISFVSSFLVKFPDEDLMRELRIVEEMASRKGFLPTEKKFEIKVEWLGEVKCRNKKFSLVYAIISHGKEIFSGLVEPVAFAGSLLEVLRSIRGLENRCQVELTLYEDVIRRASSLVGEGSLEYFVPCFGNEWPGPLLVFKKNRELAFVNVKTGLIVGVGMEEVEGEVVRAVKEVVEKLEERGEAHWLRKELEEILR</sequence>
<dbReference type="PaxDb" id="523849-OCC_13141"/>
<keyword evidence="2" id="KW-1185">Reference proteome</keyword>
<dbReference type="AlphaFoldDB" id="H3ZRL5"/>
<name>H3ZRL5_THELN</name>
<evidence type="ECO:0000313" key="2">
    <source>
        <dbReference type="Proteomes" id="UP000015502"/>
    </source>
</evidence>
<gene>
    <name evidence="1" type="ORF">OCC_13141</name>
</gene>
<protein>
    <submittedName>
        <fullName evidence="1">Uncharacterized protein</fullName>
    </submittedName>
</protein>
<dbReference type="Proteomes" id="UP000015502">
    <property type="component" value="Chromosome"/>
</dbReference>
<dbReference type="RefSeq" id="WP_004070258.1">
    <property type="nucleotide sequence ID" value="NC_022084.1"/>
</dbReference>
<dbReference type="KEGG" id="tlt:OCC_13141"/>
<proteinExistence type="predicted"/>
<accession>H3ZRL5</accession>
<dbReference type="STRING" id="523849.OCC_13141"/>
<organism evidence="1 2">
    <name type="scientific">Thermococcus litoralis (strain ATCC 51850 / DSM 5473 / JCM 8560 / NS-C)</name>
    <dbReference type="NCBI Taxonomy" id="523849"/>
    <lineage>
        <taxon>Archaea</taxon>
        <taxon>Methanobacteriati</taxon>
        <taxon>Methanobacteriota</taxon>
        <taxon>Thermococci</taxon>
        <taxon>Thermococcales</taxon>
        <taxon>Thermococcaceae</taxon>
        <taxon>Thermococcus</taxon>
    </lineage>
</organism>